<proteinExistence type="predicted"/>
<evidence type="ECO:0000313" key="1">
    <source>
        <dbReference type="EMBL" id="SPT53341.1"/>
    </source>
</evidence>
<name>A0ABY1VMK2_9ACTO</name>
<dbReference type="Proteomes" id="UP000250006">
    <property type="component" value="Unassembled WGS sequence"/>
</dbReference>
<sequence length="178" mass="18720">MDLDSLFADLESAFEAERRADLLAASHELAEAESGEVRLADRLRGTQGRRLQLAVRGGIVLTGKLLSVPGQFALLGEDSGAQALVPLTSVTAAWPLGLKAVAPQRSVSERSLRSLMRALVRRGAVIRIAMHGVELTGRPVRVGADHVDLMVEGGAALGGGVSGRISVALDAVDVLRLR</sequence>
<dbReference type="EMBL" id="UAPQ01000006">
    <property type="protein sequence ID" value="SPT53341.1"/>
    <property type="molecule type" value="Genomic_DNA"/>
</dbReference>
<organism evidence="1 2">
    <name type="scientific">Actinomyces bovis</name>
    <dbReference type="NCBI Taxonomy" id="1658"/>
    <lineage>
        <taxon>Bacteria</taxon>
        <taxon>Bacillati</taxon>
        <taxon>Actinomycetota</taxon>
        <taxon>Actinomycetes</taxon>
        <taxon>Actinomycetales</taxon>
        <taxon>Actinomycetaceae</taxon>
        <taxon>Actinomyces</taxon>
    </lineage>
</organism>
<comment type="caution">
    <text evidence="1">The sequence shown here is derived from an EMBL/GenBank/DDBJ whole genome shotgun (WGS) entry which is preliminary data.</text>
</comment>
<dbReference type="RefSeq" id="WP_111836284.1">
    <property type="nucleotide sequence ID" value="NZ_UAPQ01000006.1"/>
</dbReference>
<evidence type="ECO:0000313" key="2">
    <source>
        <dbReference type="Proteomes" id="UP000250006"/>
    </source>
</evidence>
<protein>
    <recommendedName>
        <fullName evidence="3">Fis family transcriptional regulator</fullName>
    </recommendedName>
</protein>
<gene>
    <name evidence="1" type="ORF">NCTC11535_01004</name>
</gene>
<reference evidence="1 2" key="1">
    <citation type="submission" date="2018-06" db="EMBL/GenBank/DDBJ databases">
        <authorList>
            <consortium name="Pathogen Informatics"/>
            <person name="Doyle S."/>
        </authorList>
    </citation>
    <scope>NUCLEOTIDE SEQUENCE [LARGE SCALE GENOMIC DNA]</scope>
    <source>
        <strain evidence="1 2">NCTC11535</strain>
    </source>
</reference>
<accession>A0ABY1VMK2</accession>
<keyword evidence="2" id="KW-1185">Reference proteome</keyword>
<evidence type="ECO:0008006" key="3">
    <source>
        <dbReference type="Google" id="ProtNLM"/>
    </source>
</evidence>